<dbReference type="GO" id="GO:0016491">
    <property type="term" value="F:oxidoreductase activity"/>
    <property type="evidence" value="ECO:0007669"/>
    <property type="project" value="UniProtKB-KW"/>
</dbReference>
<comment type="similarity">
    <text evidence="1">Belongs to the thioredoxin family. DsbA subfamily.</text>
</comment>
<dbReference type="Pfam" id="PF01323">
    <property type="entry name" value="DSBA"/>
    <property type="match status" value="1"/>
</dbReference>
<dbReference type="Pfam" id="PF13462">
    <property type="entry name" value="Thioredoxin_4"/>
    <property type="match status" value="2"/>
</dbReference>
<evidence type="ECO:0000256" key="5">
    <source>
        <dbReference type="ARBA" id="ARBA00023284"/>
    </source>
</evidence>
<dbReference type="SUPFAM" id="SSF52833">
    <property type="entry name" value="Thioredoxin-like"/>
    <property type="match status" value="3"/>
</dbReference>
<dbReference type="AlphaFoldDB" id="A0A250J5V8"/>
<feature type="compositionally biased region" description="Low complexity" evidence="6">
    <location>
        <begin position="240"/>
        <end position="263"/>
    </location>
</feature>
<dbReference type="PANTHER" id="PTHR13887">
    <property type="entry name" value="GLUTATHIONE S-TRANSFERASE KAPPA"/>
    <property type="match status" value="1"/>
</dbReference>
<evidence type="ECO:0000256" key="3">
    <source>
        <dbReference type="ARBA" id="ARBA00023002"/>
    </source>
</evidence>
<reference evidence="8 9" key="1">
    <citation type="submission" date="2017-06" db="EMBL/GenBank/DDBJ databases">
        <title>Sequencing and comparative analysis of myxobacterial genomes.</title>
        <authorList>
            <person name="Rupp O."/>
            <person name="Goesmann A."/>
            <person name="Sogaard-Andersen L."/>
        </authorList>
    </citation>
    <scope>NUCLEOTIDE SEQUENCE [LARGE SCALE GENOMIC DNA]</scope>
    <source>
        <strain evidence="8 9">DSM 52655</strain>
    </source>
</reference>
<dbReference type="PROSITE" id="PS51352">
    <property type="entry name" value="THIOREDOXIN_2"/>
    <property type="match status" value="2"/>
</dbReference>
<dbReference type="InterPro" id="IPR013766">
    <property type="entry name" value="Thioredoxin_domain"/>
</dbReference>
<evidence type="ECO:0000313" key="8">
    <source>
        <dbReference type="EMBL" id="ATB38566.1"/>
    </source>
</evidence>
<accession>A0A250J5V8</accession>
<dbReference type="InterPro" id="IPR001853">
    <property type="entry name" value="DSBA-like_thioredoxin_dom"/>
</dbReference>
<name>A0A250J5V8_9BACT</name>
<sequence length="675" mass="73957">MRRASLAGVVTRVTSWVGLVLLTLVPALGCKERAPRPLVLPAVERTWVPLSGLPLRGPATAQVTLLVFCDFQSPYCARAAERLRELKLANGDALRIQYRFNPLPLYPQSQLAAEASVAAAEQGQFWRYHDILFAHQDALDRASLERHAQELGLDLPRFRDALDTERARQKVDDDSLLAGKLQARGAPVFYVNGRPVRGLVPTDVLQKLIDEEKAVARSVLDSGVEPKALYQRIAGRDSATENPPATSTTSTALPENPPATSSAPPEPAPVPNVSLSDPDPVYKVPVGESPSRGPADAKVTIVLWSDFECTRCGSFEAALDTAMASAPRDVRVVWKFRPVVDHLGALLASEAALAAGKQGKFWQMHDKLFADPDFEQPKLEEHARQLGLDLAAFHTALEERTYSEQVARDLELSEELAIGNLPTLFINGRRLEYGGGGRSQPNVALTAEALRERIQQELQAAQRLVKQGVPAAKLYETLTAQGQEFGPPVGEIPALPTGLYAVDVGDSPVRGPQDAPITIVTFSDFQCPYCARLEKTLARVRSHYGDKVRIVWKDAPNMEIHPGAMVAHEAARAAGEQGRFWEMHDRIFSRPFVLRRSTFEQYAAGLGLDLARFREALDSGRFQAAIREESAYGVSLAGPSGTPAVFVNGRLLPGAFPFETFRQVIDEELQRRKGP</sequence>
<keyword evidence="3" id="KW-0560">Oxidoreductase</keyword>
<dbReference type="PANTHER" id="PTHR13887:SF14">
    <property type="entry name" value="DISULFIDE BOND FORMATION PROTEIN D"/>
    <property type="match status" value="1"/>
</dbReference>
<keyword evidence="2" id="KW-0732">Signal</keyword>
<feature type="region of interest" description="Disordered" evidence="6">
    <location>
        <begin position="232"/>
        <end position="279"/>
    </location>
</feature>
<keyword evidence="4" id="KW-1015">Disulfide bond</keyword>
<organism evidence="8 9">
    <name type="scientific">Cystobacter fuscus</name>
    <dbReference type="NCBI Taxonomy" id="43"/>
    <lineage>
        <taxon>Bacteria</taxon>
        <taxon>Pseudomonadati</taxon>
        <taxon>Myxococcota</taxon>
        <taxon>Myxococcia</taxon>
        <taxon>Myxococcales</taxon>
        <taxon>Cystobacterineae</taxon>
        <taxon>Archangiaceae</taxon>
        <taxon>Cystobacter</taxon>
    </lineage>
</organism>
<feature type="domain" description="Thioredoxin" evidence="7">
    <location>
        <begin position="264"/>
        <end position="459"/>
    </location>
</feature>
<evidence type="ECO:0000256" key="6">
    <source>
        <dbReference type="SAM" id="MobiDB-lite"/>
    </source>
</evidence>
<gene>
    <name evidence="8" type="ORF">CYFUS_004001</name>
</gene>
<dbReference type="Proteomes" id="UP000217257">
    <property type="component" value="Chromosome"/>
</dbReference>
<evidence type="ECO:0000313" key="9">
    <source>
        <dbReference type="Proteomes" id="UP000217257"/>
    </source>
</evidence>
<evidence type="ECO:0000256" key="1">
    <source>
        <dbReference type="ARBA" id="ARBA00005791"/>
    </source>
</evidence>
<feature type="domain" description="Thioredoxin" evidence="7">
    <location>
        <begin position="463"/>
        <end position="670"/>
    </location>
</feature>
<dbReference type="InterPro" id="IPR012336">
    <property type="entry name" value="Thioredoxin-like_fold"/>
</dbReference>
<evidence type="ECO:0000256" key="4">
    <source>
        <dbReference type="ARBA" id="ARBA00023157"/>
    </source>
</evidence>
<evidence type="ECO:0000256" key="2">
    <source>
        <dbReference type="ARBA" id="ARBA00022729"/>
    </source>
</evidence>
<proteinExistence type="inferred from homology"/>
<dbReference type="KEGG" id="cfus:CYFUS_004001"/>
<protein>
    <submittedName>
        <fullName evidence="8">Thioredoxin</fullName>
    </submittedName>
</protein>
<keyword evidence="5" id="KW-0676">Redox-active center</keyword>
<dbReference type="EMBL" id="CP022098">
    <property type="protein sequence ID" value="ATB38566.1"/>
    <property type="molecule type" value="Genomic_DNA"/>
</dbReference>
<dbReference type="InterPro" id="IPR036249">
    <property type="entry name" value="Thioredoxin-like_sf"/>
</dbReference>
<evidence type="ECO:0000259" key="7">
    <source>
        <dbReference type="PROSITE" id="PS51352"/>
    </source>
</evidence>
<dbReference type="Gene3D" id="3.40.30.10">
    <property type="entry name" value="Glutaredoxin"/>
    <property type="match status" value="3"/>
</dbReference>